<evidence type="ECO:0000313" key="3">
    <source>
        <dbReference type="Proteomes" id="UP000005239"/>
    </source>
</evidence>
<accession>A0A2A6B5F7</accession>
<protein>
    <submittedName>
        <fullName evidence="2">Uncharacterized protein</fullName>
    </submittedName>
</protein>
<gene>
    <name evidence="2" type="primary">WBGene00283188</name>
</gene>
<organism evidence="2 3">
    <name type="scientific">Pristionchus pacificus</name>
    <name type="common">Parasitic nematode worm</name>
    <dbReference type="NCBI Taxonomy" id="54126"/>
    <lineage>
        <taxon>Eukaryota</taxon>
        <taxon>Metazoa</taxon>
        <taxon>Ecdysozoa</taxon>
        <taxon>Nematoda</taxon>
        <taxon>Chromadorea</taxon>
        <taxon>Rhabditida</taxon>
        <taxon>Rhabditina</taxon>
        <taxon>Diplogasteromorpha</taxon>
        <taxon>Diplogasteroidea</taxon>
        <taxon>Neodiplogasteridae</taxon>
        <taxon>Pristionchus</taxon>
    </lineage>
</organism>
<dbReference type="AlphaFoldDB" id="A0A2A6B5F7"/>
<feature type="region of interest" description="Disordered" evidence="1">
    <location>
        <begin position="1"/>
        <end position="47"/>
    </location>
</feature>
<evidence type="ECO:0000313" key="2">
    <source>
        <dbReference type="EnsemblMetazoa" id="PPA44819.1"/>
    </source>
</evidence>
<keyword evidence="3" id="KW-1185">Reference proteome</keyword>
<reference evidence="3" key="1">
    <citation type="journal article" date="2008" name="Nat. Genet.">
        <title>The Pristionchus pacificus genome provides a unique perspective on nematode lifestyle and parasitism.</title>
        <authorList>
            <person name="Dieterich C."/>
            <person name="Clifton S.W."/>
            <person name="Schuster L.N."/>
            <person name="Chinwalla A."/>
            <person name="Delehaunty K."/>
            <person name="Dinkelacker I."/>
            <person name="Fulton L."/>
            <person name="Fulton R."/>
            <person name="Godfrey J."/>
            <person name="Minx P."/>
            <person name="Mitreva M."/>
            <person name="Roeseler W."/>
            <person name="Tian H."/>
            <person name="Witte H."/>
            <person name="Yang S.P."/>
            <person name="Wilson R.K."/>
            <person name="Sommer R.J."/>
        </authorList>
    </citation>
    <scope>NUCLEOTIDE SEQUENCE [LARGE SCALE GENOMIC DNA]</scope>
    <source>
        <strain evidence="3">PS312</strain>
    </source>
</reference>
<dbReference type="EnsemblMetazoa" id="PPA44819.1">
    <property type="protein sequence ID" value="PPA44819.1"/>
    <property type="gene ID" value="WBGene00283188"/>
</dbReference>
<evidence type="ECO:0000256" key="1">
    <source>
        <dbReference type="SAM" id="MobiDB-lite"/>
    </source>
</evidence>
<reference evidence="2" key="2">
    <citation type="submission" date="2022-06" db="UniProtKB">
        <authorList>
            <consortium name="EnsemblMetazoa"/>
        </authorList>
    </citation>
    <scope>IDENTIFICATION</scope>
    <source>
        <strain evidence="2">PS312</strain>
    </source>
</reference>
<feature type="compositionally biased region" description="Basic and acidic residues" evidence="1">
    <location>
        <begin position="13"/>
        <end position="27"/>
    </location>
</feature>
<accession>A0A8R1Z7H5</accession>
<dbReference type="Proteomes" id="UP000005239">
    <property type="component" value="Unassembled WGS sequence"/>
</dbReference>
<sequence>MNKGSRGEAGSRGWDKLEPEPRKRPDPYPEVAWPAKRQRTGRGMNRRQRSGIVHAIITARWRHYTLIAGPPQLLRLSGYPATECDTRKCRRMARPAHLTAAVQFRKVLL</sequence>
<feature type="compositionally biased region" description="Basic residues" evidence="1">
    <location>
        <begin position="36"/>
        <end position="47"/>
    </location>
</feature>
<name>A0A2A6B5F7_PRIPA</name>
<proteinExistence type="predicted"/>